<name>A0A813LS31_POLGL</name>
<sequence length="207" mass="22858">VPAVFSTPSATARWEPAWWVYLILPFLWIGSFWCAHIQPRLTGKSHLVVEDVVYDGVRVQTWIVRHFGRHFRNDWERNFARKNVELAALNAEKCGARVLGLGALNKAEFLNNGGRDLLKVLPKDRTMAITHGNHLTAAAVVETVRQLHAAGHAQGIPIMFTGATSKTGRAVAIALHKHHAIPLLCHSASPARRADLEAFGIATTLRS</sequence>
<protein>
    <submittedName>
        <fullName evidence="2">Uncharacterized protein</fullName>
    </submittedName>
</protein>
<reference evidence="2" key="1">
    <citation type="submission" date="2021-02" db="EMBL/GenBank/DDBJ databases">
        <authorList>
            <person name="Dougan E. K."/>
            <person name="Rhodes N."/>
            <person name="Thang M."/>
            <person name="Chan C."/>
        </authorList>
    </citation>
    <scope>NUCLEOTIDE SEQUENCE</scope>
</reference>
<keyword evidence="1" id="KW-1133">Transmembrane helix</keyword>
<evidence type="ECO:0000313" key="3">
    <source>
        <dbReference type="Proteomes" id="UP000626109"/>
    </source>
</evidence>
<evidence type="ECO:0000256" key="1">
    <source>
        <dbReference type="SAM" id="Phobius"/>
    </source>
</evidence>
<proteinExistence type="predicted"/>
<accession>A0A813LS31</accession>
<dbReference type="Proteomes" id="UP000626109">
    <property type="component" value="Unassembled WGS sequence"/>
</dbReference>
<evidence type="ECO:0000313" key="2">
    <source>
        <dbReference type="EMBL" id="CAE8731430.1"/>
    </source>
</evidence>
<comment type="caution">
    <text evidence="2">The sequence shown here is derived from an EMBL/GenBank/DDBJ whole genome shotgun (WGS) entry which is preliminary data.</text>
</comment>
<feature type="transmembrane region" description="Helical" evidence="1">
    <location>
        <begin position="18"/>
        <end position="35"/>
    </location>
</feature>
<feature type="non-terminal residue" evidence="2">
    <location>
        <position position="207"/>
    </location>
</feature>
<keyword evidence="1" id="KW-0472">Membrane</keyword>
<dbReference type="EMBL" id="CAJNNW010036008">
    <property type="protein sequence ID" value="CAE8731430.1"/>
    <property type="molecule type" value="Genomic_DNA"/>
</dbReference>
<dbReference type="AlphaFoldDB" id="A0A813LS31"/>
<organism evidence="2 3">
    <name type="scientific">Polarella glacialis</name>
    <name type="common">Dinoflagellate</name>
    <dbReference type="NCBI Taxonomy" id="89957"/>
    <lineage>
        <taxon>Eukaryota</taxon>
        <taxon>Sar</taxon>
        <taxon>Alveolata</taxon>
        <taxon>Dinophyceae</taxon>
        <taxon>Suessiales</taxon>
        <taxon>Suessiaceae</taxon>
        <taxon>Polarella</taxon>
    </lineage>
</organism>
<feature type="non-terminal residue" evidence="2">
    <location>
        <position position="1"/>
    </location>
</feature>
<keyword evidence="1" id="KW-0812">Transmembrane</keyword>
<gene>
    <name evidence="2" type="ORF">PGLA2088_LOCUS46002</name>
</gene>